<dbReference type="Gene3D" id="1.10.10.160">
    <property type="match status" value="1"/>
</dbReference>
<evidence type="ECO:0000313" key="15">
    <source>
        <dbReference type="EMBL" id="CDQ09177.1"/>
    </source>
</evidence>
<dbReference type="SUPFAM" id="SSF52540">
    <property type="entry name" value="P-loop containing nucleoside triphosphate hydrolases"/>
    <property type="match status" value="1"/>
</dbReference>
<dbReference type="InterPro" id="IPR013986">
    <property type="entry name" value="DExx_box_DNA_helicase_dom_sf"/>
</dbReference>
<dbReference type="GO" id="GO:0016787">
    <property type="term" value="F:hydrolase activity"/>
    <property type="evidence" value="ECO:0007669"/>
    <property type="project" value="UniProtKB-UniRule"/>
</dbReference>
<feature type="binding site" evidence="12">
    <location>
        <begin position="21"/>
        <end position="28"/>
    </location>
    <ligand>
        <name>ATP</name>
        <dbReference type="ChEBI" id="CHEBI:30616"/>
    </ligand>
</feature>
<feature type="domain" description="UvrD-like helicase C-terminal" evidence="14">
    <location>
        <begin position="256"/>
        <end position="547"/>
    </location>
</feature>
<evidence type="ECO:0000256" key="6">
    <source>
        <dbReference type="ARBA" id="ARBA00023125"/>
    </source>
</evidence>
<dbReference type="InterPro" id="IPR014016">
    <property type="entry name" value="UvrD-like_ATP-bd"/>
</dbReference>
<reference evidence="16 17" key="3">
    <citation type="submission" date="2017-03" db="EMBL/GenBank/DDBJ databases">
        <authorList>
            <person name="Regsiter A."/>
            <person name="William W."/>
        </authorList>
    </citation>
    <scope>NUCLEOTIDE SEQUENCE [LARGE SCALE GENOMIC DNA]</scope>
    <source>
        <strain evidence="16">PRJEB5721</strain>
    </source>
</reference>
<proteinExistence type="inferred from homology"/>
<feature type="domain" description="UvrD-like helicase ATP-binding" evidence="13">
    <location>
        <begin position="1"/>
        <end position="255"/>
    </location>
</feature>
<reference evidence="15" key="1">
    <citation type="submission" date="2014-03" db="EMBL/GenBank/DDBJ databases">
        <authorList>
            <person name="Genoscope - CEA"/>
        </authorList>
    </citation>
    <scope>NUCLEOTIDE SEQUENCE [LARGE SCALE GENOMIC DNA]</scope>
    <source>
        <strain evidence="15">CF27</strain>
    </source>
</reference>
<dbReference type="PANTHER" id="PTHR11070">
    <property type="entry name" value="UVRD / RECB / PCRA DNA HELICASE FAMILY MEMBER"/>
    <property type="match status" value="1"/>
</dbReference>
<keyword evidence="7" id="KW-0413">Isomerase</keyword>
<sequence length="611" mass="67514">MALNDEQQSAVDHHGNLLLLAGAGSGKTLVLANRSAALLASGPGNLVAVSFTKDSATELGNRIRLLAPGNEKRIYASTFHAAAISQIKRSGIPFKLLDESGQRLYLTRALKKTEESIELDDMLKILEKNKSYMTHYSCTGPGANTILAYQKMLDDDGLKDFSDLIVSAVEGMRSGQVKPISMRWLLGDEFQDTDEAQYAWIRMHHELTGAEVTLVGDDDQSIYSFRHAMGYAGMERFANEFGATTLHLSRNYRCAPEILMPASRLVSNNQHRAPKRIIPAVLTPGELALIRPLNRAQESEMIINTIHDDPGGWAVLARTNRLLDGLELKLQEAGMPYHRLGGTGFWDRYEIKRILSILEGVVAGSRIVAMPAPGSRTMRDPLRAAAMEKALRKHHTDIRHALNMALDLSNVDQHLTDHLLGLIKNKPMPEWAAIMEREKASIKEFGINTNVKSIYSATLFISLWHGWCKVAGQDTALMLSGFNRWLGTLLPSTAEPGGWAIAALNRLSGTIARRIAYVTGKTGADIKDARQEDPNKIVLTTMHTAKGLEWPKVFIIGVEEGLAPHMDGDLEEERRLFYVAMTRAKQRLILSSVREGNASVFIAECGLETFG</sequence>
<protein>
    <recommendedName>
        <fullName evidence="9">DNA 3'-5' helicase</fullName>
        <ecNumber evidence="9">5.6.2.4</ecNumber>
    </recommendedName>
    <alternativeName>
        <fullName evidence="10">DNA 3'-5' helicase II</fullName>
    </alternativeName>
</protein>
<dbReference type="InterPro" id="IPR014017">
    <property type="entry name" value="DNA_helicase_UvrD-like_C"/>
</dbReference>
<accession>A0A060UKH2</accession>
<dbReference type="CDD" id="cd18807">
    <property type="entry name" value="SF1_C_UvrD"/>
    <property type="match status" value="1"/>
</dbReference>
<dbReference type="EC" id="5.6.2.4" evidence="9"/>
<evidence type="ECO:0000259" key="13">
    <source>
        <dbReference type="PROSITE" id="PS51198"/>
    </source>
</evidence>
<evidence type="ECO:0000313" key="17">
    <source>
        <dbReference type="Proteomes" id="UP000193925"/>
    </source>
</evidence>
<dbReference type="CDD" id="cd17932">
    <property type="entry name" value="DEXQc_UvrD"/>
    <property type="match status" value="1"/>
</dbReference>
<dbReference type="EMBL" id="LT841305">
    <property type="protein sequence ID" value="SMH64846.1"/>
    <property type="molecule type" value="Genomic_DNA"/>
</dbReference>
<dbReference type="GO" id="GO:0000725">
    <property type="term" value="P:recombinational repair"/>
    <property type="evidence" value="ECO:0007669"/>
    <property type="project" value="TreeGrafter"/>
</dbReference>
<keyword evidence="3 12" id="KW-0378">Hydrolase</keyword>
<evidence type="ECO:0000256" key="7">
    <source>
        <dbReference type="ARBA" id="ARBA00023235"/>
    </source>
</evidence>
<dbReference type="RefSeq" id="WP_035191593.1">
    <property type="nucleotide sequence ID" value="NZ_CCCS020000017.1"/>
</dbReference>
<dbReference type="AlphaFoldDB" id="A0A060UKH2"/>
<evidence type="ECO:0000256" key="8">
    <source>
        <dbReference type="ARBA" id="ARBA00034617"/>
    </source>
</evidence>
<evidence type="ECO:0000256" key="3">
    <source>
        <dbReference type="ARBA" id="ARBA00022801"/>
    </source>
</evidence>
<dbReference type="Pfam" id="PF00580">
    <property type="entry name" value="UvrD-helicase"/>
    <property type="match status" value="1"/>
</dbReference>
<evidence type="ECO:0000256" key="1">
    <source>
        <dbReference type="ARBA" id="ARBA00009922"/>
    </source>
</evidence>
<evidence type="ECO:0000256" key="2">
    <source>
        <dbReference type="ARBA" id="ARBA00022741"/>
    </source>
</evidence>
<dbReference type="InterPro" id="IPR027417">
    <property type="entry name" value="P-loop_NTPase"/>
</dbReference>
<dbReference type="PROSITE" id="PS51217">
    <property type="entry name" value="UVRD_HELICASE_CTER"/>
    <property type="match status" value="1"/>
</dbReference>
<evidence type="ECO:0000256" key="12">
    <source>
        <dbReference type="PROSITE-ProRule" id="PRU00560"/>
    </source>
</evidence>
<dbReference type="PROSITE" id="PS51198">
    <property type="entry name" value="UVRD_HELICASE_ATP_BIND"/>
    <property type="match status" value="1"/>
</dbReference>
<keyword evidence="2 12" id="KW-0547">Nucleotide-binding</keyword>
<name>A0A060UKH2_9PROT</name>
<dbReference type="InterPro" id="IPR000212">
    <property type="entry name" value="DNA_helicase_UvrD/REP"/>
</dbReference>
<dbReference type="PANTHER" id="PTHR11070:SF2">
    <property type="entry name" value="ATP-DEPENDENT DNA HELICASE SRS2"/>
    <property type="match status" value="1"/>
</dbReference>
<evidence type="ECO:0000256" key="4">
    <source>
        <dbReference type="ARBA" id="ARBA00022806"/>
    </source>
</evidence>
<evidence type="ECO:0000313" key="16">
    <source>
        <dbReference type="EMBL" id="SMH64846.1"/>
    </source>
</evidence>
<comment type="similarity">
    <text evidence="1">Belongs to the helicase family. UvrD subfamily.</text>
</comment>
<dbReference type="GO" id="GO:0043138">
    <property type="term" value="F:3'-5' DNA helicase activity"/>
    <property type="evidence" value="ECO:0007669"/>
    <property type="project" value="UniProtKB-EC"/>
</dbReference>
<comment type="catalytic activity">
    <reaction evidence="8">
        <text>Couples ATP hydrolysis with the unwinding of duplex DNA by translocating in the 3'-5' direction.</text>
        <dbReference type="EC" id="5.6.2.4"/>
    </reaction>
</comment>
<evidence type="ECO:0000256" key="5">
    <source>
        <dbReference type="ARBA" id="ARBA00022840"/>
    </source>
</evidence>
<dbReference type="Gene3D" id="3.40.50.300">
    <property type="entry name" value="P-loop containing nucleotide triphosphate hydrolases"/>
    <property type="match status" value="2"/>
</dbReference>
<dbReference type="Proteomes" id="UP000193925">
    <property type="component" value="Chromosome AFERRI"/>
</dbReference>
<reference evidence="15" key="2">
    <citation type="submission" date="2014-07" db="EMBL/GenBank/DDBJ databases">
        <title>Initial genome analysis of the psychrotolerant acidophile Acidithiobacillus ferrivorans CF27: insights into iron and sulfur oxidation pathways and into biofilm formation.</title>
        <authorList>
            <person name="Talla E."/>
            <person name="Hedrich S."/>
            <person name="Mangenot S."/>
            <person name="Ji B."/>
            <person name="Johnson D.B."/>
            <person name="Barbe V."/>
            <person name="Bonnefoy V."/>
        </authorList>
    </citation>
    <scope>NUCLEOTIDE SEQUENCE [LARGE SCALE GENOMIC DNA]</scope>
    <source>
        <strain evidence="15">CF27</strain>
    </source>
</reference>
<evidence type="ECO:0000256" key="9">
    <source>
        <dbReference type="ARBA" id="ARBA00034808"/>
    </source>
</evidence>
<dbReference type="GO" id="GO:0003677">
    <property type="term" value="F:DNA binding"/>
    <property type="evidence" value="ECO:0007669"/>
    <property type="project" value="UniProtKB-KW"/>
</dbReference>
<keyword evidence="5 12" id="KW-0067">ATP-binding</keyword>
<evidence type="ECO:0000256" key="10">
    <source>
        <dbReference type="ARBA" id="ARBA00034923"/>
    </source>
</evidence>
<keyword evidence="6" id="KW-0238">DNA-binding</keyword>
<evidence type="ECO:0000259" key="14">
    <source>
        <dbReference type="PROSITE" id="PS51217"/>
    </source>
</evidence>
<keyword evidence="17" id="KW-1185">Reference proteome</keyword>
<dbReference type="GO" id="GO:0005524">
    <property type="term" value="F:ATP binding"/>
    <property type="evidence" value="ECO:0007669"/>
    <property type="project" value="UniProtKB-UniRule"/>
</dbReference>
<organism evidence="15">
    <name type="scientific">Acidithiobacillus ferrivorans</name>
    <dbReference type="NCBI Taxonomy" id="160808"/>
    <lineage>
        <taxon>Bacteria</taxon>
        <taxon>Pseudomonadati</taxon>
        <taxon>Pseudomonadota</taxon>
        <taxon>Acidithiobacillia</taxon>
        <taxon>Acidithiobacillales</taxon>
        <taxon>Acidithiobacillaceae</taxon>
        <taxon>Acidithiobacillus</taxon>
    </lineage>
</organism>
<keyword evidence="4 12" id="KW-0347">Helicase</keyword>
<dbReference type="Gene3D" id="1.10.486.10">
    <property type="entry name" value="PCRA, domain 4"/>
    <property type="match status" value="1"/>
</dbReference>
<evidence type="ECO:0000256" key="11">
    <source>
        <dbReference type="ARBA" id="ARBA00048988"/>
    </source>
</evidence>
<dbReference type="EMBL" id="CCCS020000017">
    <property type="protein sequence ID" value="CDQ09177.1"/>
    <property type="molecule type" value="Genomic_DNA"/>
</dbReference>
<dbReference type="Pfam" id="PF13361">
    <property type="entry name" value="UvrD_C"/>
    <property type="match status" value="2"/>
</dbReference>
<comment type="catalytic activity">
    <reaction evidence="11">
        <text>ATP + H2O = ADP + phosphate + H(+)</text>
        <dbReference type="Rhea" id="RHEA:13065"/>
        <dbReference type="ChEBI" id="CHEBI:15377"/>
        <dbReference type="ChEBI" id="CHEBI:15378"/>
        <dbReference type="ChEBI" id="CHEBI:30616"/>
        <dbReference type="ChEBI" id="CHEBI:43474"/>
        <dbReference type="ChEBI" id="CHEBI:456216"/>
        <dbReference type="EC" id="5.6.2.4"/>
    </reaction>
</comment>
<gene>
    <name evidence="16" type="ORF">AFERRI_10880</name>
    <name evidence="15" type="ORF">AFERRI_240011</name>
</gene>